<dbReference type="GO" id="GO:0047617">
    <property type="term" value="F:fatty acyl-CoA hydrolase activity"/>
    <property type="evidence" value="ECO:0007669"/>
    <property type="project" value="TreeGrafter"/>
</dbReference>
<dbReference type="CDD" id="cd00586">
    <property type="entry name" value="4HBT"/>
    <property type="match status" value="1"/>
</dbReference>
<dbReference type="Gene3D" id="3.10.129.10">
    <property type="entry name" value="Hotdog Thioesterase"/>
    <property type="match status" value="1"/>
</dbReference>
<dbReference type="Proteomes" id="UP000316806">
    <property type="component" value="Chromosome"/>
</dbReference>
<evidence type="ECO:0000313" key="2">
    <source>
        <dbReference type="EMBL" id="QDQ14655.1"/>
    </source>
</evidence>
<evidence type="ECO:0000313" key="3">
    <source>
        <dbReference type="Proteomes" id="UP000316806"/>
    </source>
</evidence>
<protein>
    <submittedName>
        <fullName evidence="2">Thioesterase</fullName>
    </submittedName>
</protein>
<dbReference type="AlphaFoldDB" id="A0A516RG74"/>
<dbReference type="SUPFAM" id="SSF54637">
    <property type="entry name" value="Thioesterase/thiol ester dehydrase-isomerase"/>
    <property type="match status" value="1"/>
</dbReference>
<gene>
    <name evidence="2" type="ORF">FH965_32295</name>
</gene>
<organism evidence="2 3">
    <name type="scientific">Streptomyces spectabilis</name>
    <dbReference type="NCBI Taxonomy" id="68270"/>
    <lineage>
        <taxon>Bacteria</taxon>
        <taxon>Bacillati</taxon>
        <taxon>Actinomycetota</taxon>
        <taxon>Actinomycetes</taxon>
        <taxon>Kitasatosporales</taxon>
        <taxon>Streptomycetaceae</taxon>
        <taxon>Streptomyces</taxon>
    </lineage>
</organism>
<dbReference type="InterPro" id="IPR029069">
    <property type="entry name" value="HotDog_dom_sf"/>
</dbReference>
<sequence>MTREVRHPLPLYRQTVPPEWIDYNGHLSEGYYSVAFGFATDGLMEATGLHADYRAATGGTLYTVEAHVRFLREVAEGAHLVIRSRVLGSFARRLHFAHEMHVVEGPAAEPAPDAEPVATIELLALHVDRRQGRSVPFPEPVRERHAGLVEKAPPWAGRAVGTPPR</sequence>
<dbReference type="EMBL" id="CP040916">
    <property type="protein sequence ID" value="QDQ14655.1"/>
    <property type="molecule type" value="Genomic_DNA"/>
</dbReference>
<dbReference type="PANTHER" id="PTHR31793:SF2">
    <property type="entry name" value="BLR1345 PROTEIN"/>
    <property type="match status" value="1"/>
</dbReference>
<evidence type="ECO:0000256" key="1">
    <source>
        <dbReference type="SAM" id="MobiDB-lite"/>
    </source>
</evidence>
<dbReference type="InterPro" id="IPR050563">
    <property type="entry name" value="4-hydroxybenzoyl-CoA_TE"/>
</dbReference>
<dbReference type="RefSeq" id="WP_144321863.1">
    <property type="nucleotide sequence ID" value="NZ_CP040916.1"/>
</dbReference>
<name>A0A516RG74_STRST</name>
<proteinExistence type="predicted"/>
<accession>A0A516RG74</accession>
<dbReference type="Pfam" id="PF13279">
    <property type="entry name" value="4HBT_2"/>
    <property type="match status" value="1"/>
</dbReference>
<feature type="region of interest" description="Disordered" evidence="1">
    <location>
        <begin position="146"/>
        <end position="165"/>
    </location>
</feature>
<dbReference type="PANTHER" id="PTHR31793">
    <property type="entry name" value="4-HYDROXYBENZOYL-COA THIOESTERASE FAMILY MEMBER"/>
    <property type="match status" value="1"/>
</dbReference>
<reference evidence="2 3" key="1">
    <citation type="journal article" date="2019" name="J. Ind. Microbiol. Biotechnol.">
        <title>The complete genomic sequence of Streptomyces spectabilis NRRL-2792 and identification of secondary metabolite biosynthetic gene clusters.</title>
        <authorList>
            <person name="Sinha A."/>
            <person name="Phillips-Salemka S."/>
            <person name="Niraula T.A."/>
            <person name="Short K.A."/>
            <person name="Niraula N.P."/>
        </authorList>
    </citation>
    <scope>NUCLEOTIDE SEQUENCE [LARGE SCALE GENOMIC DNA]</scope>
    <source>
        <strain evidence="2 3">NRRL 2792</strain>
    </source>
</reference>